<dbReference type="Proteomes" id="UP000287033">
    <property type="component" value="Unassembled WGS sequence"/>
</dbReference>
<evidence type="ECO:0000256" key="2">
    <source>
        <dbReference type="ARBA" id="ARBA00023157"/>
    </source>
</evidence>
<keyword evidence="1" id="KW-0732">Signal</keyword>
<evidence type="ECO:0000256" key="4">
    <source>
        <dbReference type="SAM" id="Phobius"/>
    </source>
</evidence>
<evidence type="ECO:0000259" key="5">
    <source>
        <dbReference type="PROSITE" id="PS50227"/>
    </source>
</evidence>
<sequence length="167" mass="18743">MPFALTNGRNQSGPNHGQKGGGRRERDKLTITNQVILCCIMLHSATILDQYCEALSAASNFSGPYCNSSTDLIGTCWHKSPVGQLVTRPCPEYFNGIQYNTTNSVFRECLGNGTWASRIDYSQCQPILQQKRKHQIHYKLAVIINYLGHCLSLAALIIAFMLFMRLR</sequence>
<feature type="domain" description="G-protein coupled receptors family 2 profile 1" evidence="5">
    <location>
        <begin position="51"/>
        <end position="128"/>
    </location>
</feature>
<keyword evidence="4" id="KW-1133">Transmembrane helix</keyword>
<dbReference type="InterPro" id="IPR003051">
    <property type="entry name" value="GPCR_2_CRF_rcpt"/>
</dbReference>
<dbReference type="PROSITE" id="PS50227">
    <property type="entry name" value="G_PROTEIN_RECEP_F2_3"/>
    <property type="match status" value="1"/>
</dbReference>
<keyword evidence="7" id="KW-1185">Reference proteome</keyword>
<dbReference type="SMART" id="SM00008">
    <property type="entry name" value="HormR"/>
    <property type="match status" value="1"/>
</dbReference>
<dbReference type="Pfam" id="PF02793">
    <property type="entry name" value="HRM"/>
    <property type="match status" value="1"/>
</dbReference>
<dbReference type="SUPFAM" id="SSF111418">
    <property type="entry name" value="Hormone receptor domain"/>
    <property type="match status" value="1"/>
</dbReference>
<keyword evidence="4" id="KW-0472">Membrane</keyword>
<dbReference type="GO" id="GO:0015056">
    <property type="term" value="F:corticotrophin-releasing factor receptor activity"/>
    <property type="evidence" value="ECO:0007669"/>
    <property type="project" value="TreeGrafter"/>
</dbReference>
<dbReference type="GO" id="GO:0043404">
    <property type="term" value="F:corticotropin-releasing hormone receptor activity"/>
    <property type="evidence" value="ECO:0007669"/>
    <property type="project" value="TreeGrafter"/>
</dbReference>
<dbReference type="InterPro" id="IPR001879">
    <property type="entry name" value="GPCR_2_extracellular_dom"/>
</dbReference>
<accession>A0A401RN88</accession>
<dbReference type="OMA" id="HCISLIA"/>
<dbReference type="GO" id="GO:0005886">
    <property type="term" value="C:plasma membrane"/>
    <property type="evidence" value="ECO:0007669"/>
    <property type="project" value="TreeGrafter"/>
</dbReference>
<dbReference type="AlphaFoldDB" id="A0A401RN88"/>
<evidence type="ECO:0000256" key="1">
    <source>
        <dbReference type="ARBA" id="ARBA00022729"/>
    </source>
</evidence>
<dbReference type="FunFam" id="4.10.1240.10:FF:000007">
    <property type="entry name" value="Corticotropin-releasing factor receptor 1"/>
    <property type="match status" value="1"/>
</dbReference>
<dbReference type="GO" id="GO:0007188">
    <property type="term" value="P:adenylate cyclase-modulating G protein-coupled receptor signaling pathway"/>
    <property type="evidence" value="ECO:0007669"/>
    <property type="project" value="TreeGrafter"/>
</dbReference>
<dbReference type="STRING" id="137246.A0A401RN88"/>
<reference evidence="6 7" key="1">
    <citation type="journal article" date="2018" name="Nat. Ecol. Evol.">
        <title>Shark genomes provide insights into elasmobranch evolution and the origin of vertebrates.</title>
        <authorList>
            <person name="Hara Y"/>
            <person name="Yamaguchi K"/>
            <person name="Onimaru K"/>
            <person name="Kadota M"/>
            <person name="Koyanagi M"/>
            <person name="Keeley SD"/>
            <person name="Tatsumi K"/>
            <person name="Tanaka K"/>
            <person name="Motone F"/>
            <person name="Kageyama Y"/>
            <person name="Nozu R"/>
            <person name="Adachi N"/>
            <person name="Nishimura O"/>
            <person name="Nakagawa R"/>
            <person name="Tanegashima C"/>
            <person name="Kiyatake I"/>
            <person name="Matsumoto R"/>
            <person name="Murakumo K"/>
            <person name="Nishida K"/>
            <person name="Terakita A"/>
            <person name="Kuratani S"/>
            <person name="Sato K"/>
            <person name="Hyodo S Kuraku.S."/>
        </authorList>
    </citation>
    <scope>NUCLEOTIDE SEQUENCE [LARGE SCALE GENOMIC DNA]</scope>
</reference>
<feature type="transmembrane region" description="Helical" evidence="4">
    <location>
        <begin position="140"/>
        <end position="164"/>
    </location>
</feature>
<dbReference type="Gene3D" id="4.10.1240.10">
    <property type="entry name" value="GPCR, family 2, extracellular hormone receptor domain"/>
    <property type="match status" value="1"/>
</dbReference>
<dbReference type="PRINTS" id="PR01279">
    <property type="entry name" value="CRFRECEPTOR"/>
</dbReference>
<name>A0A401RN88_CHIPU</name>
<dbReference type="PANTHER" id="PTHR45620:SF15">
    <property type="entry name" value="DIURETIC HORMONE 44 RECEPTOR 1-RELATED"/>
    <property type="match status" value="1"/>
</dbReference>
<dbReference type="PANTHER" id="PTHR45620">
    <property type="entry name" value="PDF RECEPTOR-LIKE PROTEIN-RELATED"/>
    <property type="match status" value="1"/>
</dbReference>
<organism evidence="6 7">
    <name type="scientific">Chiloscyllium punctatum</name>
    <name type="common">Brownbanded bambooshark</name>
    <name type="synonym">Hemiscyllium punctatum</name>
    <dbReference type="NCBI Taxonomy" id="137246"/>
    <lineage>
        <taxon>Eukaryota</taxon>
        <taxon>Metazoa</taxon>
        <taxon>Chordata</taxon>
        <taxon>Craniata</taxon>
        <taxon>Vertebrata</taxon>
        <taxon>Chondrichthyes</taxon>
        <taxon>Elasmobranchii</taxon>
        <taxon>Galeomorphii</taxon>
        <taxon>Galeoidea</taxon>
        <taxon>Orectolobiformes</taxon>
        <taxon>Hemiscylliidae</taxon>
        <taxon>Chiloscyllium</taxon>
    </lineage>
</organism>
<evidence type="ECO:0000256" key="3">
    <source>
        <dbReference type="SAM" id="MobiDB-lite"/>
    </source>
</evidence>
<gene>
    <name evidence="6" type="ORF">chiPu_0018441</name>
</gene>
<keyword evidence="2" id="KW-1015">Disulfide bond</keyword>
<dbReference type="GO" id="GO:0017046">
    <property type="term" value="F:peptide hormone binding"/>
    <property type="evidence" value="ECO:0007669"/>
    <property type="project" value="TreeGrafter"/>
</dbReference>
<feature type="region of interest" description="Disordered" evidence="3">
    <location>
        <begin position="1"/>
        <end position="25"/>
    </location>
</feature>
<dbReference type="EMBL" id="BEZZ01001577">
    <property type="protein sequence ID" value="GCC19647.1"/>
    <property type="molecule type" value="Genomic_DNA"/>
</dbReference>
<proteinExistence type="predicted"/>
<keyword evidence="4" id="KW-0812">Transmembrane</keyword>
<protein>
    <recommendedName>
        <fullName evidence="5">G-protein coupled receptors family 2 profile 1 domain-containing protein</fullName>
    </recommendedName>
</protein>
<evidence type="ECO:0000313" key="6">
    <source>
        <dbReference type="EMBL" id="GCC19647.1"/>
    </source>
</evidence>
<dbReference type="InterPro" id="IPR036445">
    <property type="entry name" value="GPCR_2_extracell_dom_sf"/>
</dbReference>
<comment type="caution">
    <text evidence="6">The sequence shown here is derived from an EMBL/GenBank/DDBJ whole genome shotgun (WGS) entry which is preliminary data.</text>
</comment>
<evidence type="ECO:0000313" key="7">
    <source>
        <dbReference type="Proteomes" id="UP000287033"/>
    </source>
</evidence>
<dbReference type="OrthoDB" id="9049869at2759"/>
<dbReference type="GO" id="GO:0008528">
    <property type="term" value="F:G protein-coupled peptide receptor activity"/>
    <property type="evidence" value="ECO:0007669"/>
    <property type="project" value="TreeGrafter"/>
</dbReference>
<dbReference type="InterPro" id="IPR050332">
    <property type="entry name" value="GPCR_2"/>
</dbReference>